<dbReference type="GO" id="GO:0005840">
    <property type="term" value="C:ribosome"/>
    <property type="evidence" value="ECO:0007669"/>
    <property type="project" value="UniProtKB-KW"/>
</dbReference>
<dbReference type="RefSeq" id="WP_091522565.1">
    <property type="nucleotide sequence ID" value="NZ_LT629772.1"/>
</dbReference>
<dbReference type="Gene3D" id="3.40.630.30">
    <property type="match status" value="1"/>
</dbReference>
<dbReference type="InterPro" id="IPR016181">
    <property type="entry name" value="Acyl_CoA_acyltransferase"/>
</dbReference>
<reference evidence="3 4" key="1">
    <citation type="submission" date="2016-10" db="EMBL/GenBank/DDBJ databases">
        <authorList>
            <person name="de Groot N.N."/>
        </authorList>
    </citation>
    <scope>NUCLEOTIDE SEQUENCE [LARGE SCALE GENOMIC DNA]</scope>
    <source>
        <strain evidence="3 4">DSM 21800</strain>
    </source>
</reference>
<dbReference type="InterPro" id="IPR000182">
    <property type="entry name" value="GNAT_dom"/>
</dbReference>
<feature type="region of interest" description="Disordered" evidence="1">
    <location>
        <begin position="163"/>
        <end position="197"/>
    </location>
</feature>
<feature type="domain" description="N-acetyltransferase" evidence="2">
    <location>
        <begin position="6"/>
        <end position="170"/>
    </location>
</feature>
<accession>A0A1H1RB03</accession>
<protein>
    <submittedName>
        <fullName evidence="3">Ribosomal protein S18 acetylase RimI</fullName>
    </submittedName>
</protein>
<proteinExistence type="predicted"/>
<dbReference type="GO" id="GO:0016747">
    <property type="term" value="F:acyltransferase activity, transferring groups other than amino-acyl groups"/>
    <property type="evidence" value="ECO:0007669"/>
    <property type="project" value="InterPro"/>
</dbReference>
<keyword evidence="3" id="KW-0689">Ribosomal protein</keyword>
<dbReference type="EMBL" id="LT629772">
    <property type="protein sequence ID" value="SDS32912.1"/>
    <property type="molecule type" value="Genomic_DNA"/>
</dbReference>
<evidence type="ECO:0000313" key="3">
    <source>
        <dbReference type="EMBL" id="SDS32912.1"/>
    </source>
</evidence>
<organism evidence="3 4">
    <name type="scientific">Microlunatus soli</name>
    <dbReference type="NCBI Taxonomy" id="630515"/>
    <lineage>
        <taxon>Bacteria</taxon>
        <taxon>Bacillati</taxon>
        <taxon>Actinomycetota</taxon>
        <taxon>Actinomycetes</taxon>
        <taxon>Propionibacteriales</taxon>
        <taxon>Propionibacteriaceae</taxon>
        <taxon>Microlunatus</taxon>
    </lineage>
</organism>
<dbReference type="Proteomes" id="UP000199103">
    <property type="component" value="Chromosome I"/>
</dbReference>
<keyword evidence="3" id="KW-0687">Ribonucleoprotein</keyword>
<dbReference type="OrthoDB" id="3692150at2"/>
<dbReference type="AlphaFoldDB" id="A0A1H1RB03"/>
<dbReference type="STRING" id="630515.SAMN04489812_1581"/>
<gene>
    <name evidence="3" type="ORF">SAMN04489812_1581</name>
</gene>
<evidence type="ECO:0000256" key="1">
    <source>
        <dbReference type="SAM" id="MobiDB-lite"/>
    </source>
</evidence>
<keyword evidence="4" id="KW-1185">Reference proteome</keyword>
<dbReference type="PROSITE" id="PS51186">
    <property type="entry name" value="GNAT"/>
    <property type="match status" value="1"/>
</dbReference>
<feature type="compositionally biased region" description="Basic and acidic residues" evidence="1">
    <location>
        <begin position="170"/>
        <end position="197"/>
    </location>
</feature>
<dbReference type="SUPFAM" id="SSF55729">
    <property type="entry name" value="Acyl-CoA N-acyltransferases (Nat)"/>
    <property type="match status" value="1"/>
</dbReference>
<name>A0A1H1RB03_9ACTN</name>
<sequence length="197" mass="21748">MGEAWVEIFDATDAAAQADAVAAVWCDAFDPIDDLAEWRDTIFDRHRGREAYRLAVAFDIDGPVGLAWGYIGQRGQFWPDRVLDRLGRVAEPWVGGHVEFVELAVSRRARRHGIGGRLHDALLAALPNRHALLGTSSDPDDPAVRLYRSRGWAPLGLLDADAQVMLRPPDPARSRDGRAARSSSRADRVAGAEHPRR</sequence>
<evidence type="ECO:0000313" key="4">
    <source>
        <dbReference type="Proteomes" id="UP000199103"/>
    </source>
</evidence>
<dbReference type="Pfam" id="PF00583">
    <property type="entry name" value="Acetyltransf_1"/>
    <property type="match status" value="1"/>
</dbReference>
<evidence type="ECO:0000259" key="2">
    <source>
        <dbReference type="PROSITE" id="PS51186"/>
    </source>
</evidence>